<keyword evidence="2" id="KW-0472">Membrane</keyword>
<organism evidence="3 4">
    <name type="scientific">Citrus sinensis</name>
    <name type="common">Sweet orange</name>
    <name type="synonym">Citrus aurantium var. sinensis</name>
    <dbReference type="NCBI Taxonomy" id="2711"/>
    <lineage>
        <taxon>Eukaryota</taxon>
        <taxon>Viridiplantae</taxon>
        <taxon>Streptophyta</taxon>
        <taxon>Embryophyta</taxon>
        <taxon>Tracheophyta</taxon>
        <taxon>Spermatophyta</taxon>
        <taxon>Magnoliopsida</taxon>
        <taxon>eudicotyledons</taxon>
        <taxon>Gunneridae</taxon>
        <taxon>Pentapetalae</taxon>
        <taxon>rosids</taxon>
        <taxon>malvids</taxon>
        <taxon>Sapindales</taxon>
        <taxon>Rutaceae</taxon>
        <taxon>Aurantioideae</taxon>
        <taxon>Citrus</taxon>
    </lineage>
</organism>
<dbReference type="PANTHER" id="PTHR47270:SF13">
    <property type="entry name" value="HEAVY CHAIN-LIKE PROTEIN, PUTATIVE-RELATED"/>
    <property type="match status" value="1"/>
</dbReference>
<feature type="coiled-coil region" evidence="1">
    <location>
        <begin position="32"/>
        <end position="59"/>
    </location>
</feature>
<dbReference type="SMR" id="A0A067DUG1"/>
<accession>A0A067DUG1</accession>
<dbReference type="PANTHER" id="PTHR47270">
    <property type="entry name" value="PROTEIN MLP1-LIKE"/>
    <property type="match status" value="1"/>
</dbReference>
<dbReference type="Proteomes" id="UP000027120">
    <property type="component" value="Unassembled WGS sequence"/>
</dbReference>
<protein>
    <submittedName>
        <fullName evidence="3">Uncharacterized protein</fullName>
    </submittedName>
</protein>
<name>A0A067DUG1_CITSI</name>
<reference evidence="3 4" key="1">
    <citation type="submission" date="2014-04" db="EMBL/GenBank/DDBJ databases">
        <authorList>
            <consortium name="International Citrus Genome Consortium"/>
            <person name="Gmitter F."/>
            <person name="Chen C."/>
            <person name="Farmerie W."/>
            <person name="Harkins T."/>
            <person name="Desany B."/>
            <person name="Mohiuddin M."/>
            <person name="Kodira C."/>
            <person name="Borodovsky M."/>
            <person name="Lomsadze A."/>
            <person name="Burns P."/>
            <person name="Jenkins J."/>
            <person name="Prochnik S."/>
            <person name="Shu S."/>
            <person name="Chapman J."/>
            <person name="Pitluck S."/>
            <person name="Schmutz J."/>
            <person name="Rokhsar D."/>
        </authorList>
    </citation>
    <scope>NUCLEOTIDE SEQUENCE</scope>
</reference>
<proteinExistence type="predicted"/>
<keyword evidence="1" id="KW-0175">Coiled coil</keyword>
<sequence>MGTSQEMSCTHQNQRQVDDEKHCNLGRSQDVETDLLSKVQSLENELADALEANDMYKSQLKRWKQWFLLVMSVNMFSNPLVFVLCLSVTTFSRNQACSIQMLKAENNEPAFYSIYTPNTNYFCKLLLVSSLLSKELTTPLDTPMENDGYDRKVSSLEAELKDLQECYLQMSLKCAEVEAQREQLVMKLKSVNSGRKWFS</sequence>
<keyword evidence="2" id="KW-1133">Transmembrane helix</keyword>
<evidence type="ECO:0000313" key="3">
    <source>
        <dbReference type="EMBL" id="KDO45170.1"/>
    </source>
</evidence>
<gene>
    <name evidence="3" type="ORF">CISIN_1g042747mg</name>
</gene>
<keyword evidence="2" id="KW-0812">Transmembrane</keyword>
<feature type="transmembrane region" description="Helical" evidence="2">
    <location>
        <begin position="66"/>
        <end position="91"/>
    </location>
</feature>
<dbReference type="STRING" id="2711.A0A067DUG1"/>
<evidence type="ECO:0000256" key="2">
    <source>
        <dbReference type="SAM" id="Phobius"/>
    </source>
</evidence>
<dbReference type="EMBL" id="KK785270">
    <property type="protein sequence ID" value="KDO45170.1"/>
    <property type="molecule type" value="Genomic_DNA"/>
</dbReference>
<evidence type="ECO:0000256" key="1">
    <source>
        <dbReference type="SAM" id="Coils"/>
    </source>
</evidence>
<keyword evidence="4" id="KW-1185">Reference proteome</keyword>
<dbReference type="AlphaFoldDB" id="A0A067DUG1"/>
<evidence type="ECO:0000313" key="4">
    <source>
        <dbReference type="Proteomes" id="UP000027120"/>
    </source>
</evidence>